<accession>A0ABX0IG15</accession>
<evidence type="ECO:0000313" key="2">
    <source>
        <dbReference type="Proteomes" id="UP000761423"/>
    </source>
</evidence>
<proteinExistence type="predicted"/>
<evidence type="ECO:0000313" key="1">
    <source>
        <dbReference type="EMBL" id="NHM05441.1"/>
    </source>
</evidence>
<protein>
    <submittedName>
        <fullName evidence="1">Uncharacterized protein</fullName>
    </submittedName>
</protein>
<keyword evidence="2" id="KW-1185">Reference proteome</keyword>
<name>A0ABX0IG15_9FLAO</name>
<dbReference type="EMBL" id="JAAJBV010000011">
    <property type="protein sequence ID" value="NHM05441.1"/>
    <property type="molecule type" value="Genomic_DNA"/>
</dbReference>
<dbReference type="Proteomes" id="UP000761423">
    <property type="component" value="Unassembled WGS sequence"/>
</dbReference>
<gene>
    <name evidence="1" type="ORF">G4L40_12070</name>
</gene>
<reference evidence="1 2" key="1">
    <citation type="submission" date="2020-02" db="EMBL/GenBank/DDBJ databases">
        <authorList>
            <person name="Chen W.-M."/>
        </authorList>
    </citation>
    <scope>NUCLEOTIDE SEQUENCE [LARGE SCALE GENOMIC DNA]</scope>
    <source>
        <strain evidence="1 2">TWA-26</strain>
    </source>
</reference>
<organism evidence="1 2">
    <name type="scientific">Flavobacterium celericrescens</name>
    <dbReference type="NCBI Taxonomy" id="2709780"/>
    <lineage>
        <taxon>Bacteria</taxon>
        <taxon>Pseudomonadati</taxon>
        <taxon>Bacteroidota</taxon>
        <taxon>Flavobacteriia</taxon>
        <taxon>Flavobacteriales</taxon>
        <taxon>Flavobacteriaceae</taxon>
        <taxon>Flavobacterium</taxon>
    </lineage>
</organism>
<comment type="caution">
    <text evidence="1">The sequence shown here is derived from an EMBL/GenBank/DDBJ whole genome shotgun (WGS) entry which is preliminary data.</text>
</comment>
<dbReference type="RefSeq" id="WP_166237457.1">
    <property type="nucleotide sequence ID" value="NZ_JAAJBV010000011.1"/>
</dbReference>
<sequence length="296" mass="35573">MIDFIKFKITDEALIEKVWNNDNLLVYEGKSEKRFKDEIKELVIKSYKNLYFTKYQNRLEIKGSIHCYFNDEPHNANDFYISDCIDTIIEIKTIFNLDLNKCYLINLEYGINIKPNIPVPELILNLIYHEKRPFNRPRKFDYKIAGNEAYKHIKAYDKSVQFPNLCNNTFRFEVKTKQAKFINNLGIYTLQNLTEKIHYETIINSLLKEWDNVLLFDKSKKIDSKYYNPQFWEECLMAKNRNKFNNQKKSYYTKLGNDNLHTNIKKTMERKIKYLKSVHIPTTINLETAQYKIIYN</sequence>